<evidence type="ECO:0000256" key="1">
    <source>
        <dbReference type="SAM" id="Phobius"/>
    </source>
</evidence>
<gene>
    <name evidence="2" type="ORF">Fcan01_01536</name>
</gene>
<dbReference type="Proteomes" id="UP000198287">
    <property type="component" value="Unassembled WGS sequence"/>
</dbReference>
<feature type="transmembrane region" description="Helical" evidence="1">
    <location>
        <begin position="49"/>
        <end position="70"/>
    </location>
</feature>
<dbReference type="OrthoDB" id="8297494at2759"/>
<evidence type="ECO:0000313" key="2">
    <source>
        <dbReference type="EMBL" id="OXA62575.1"/>
    </source>
</evidence>
<evidence type="ECO:0000313" key="3">
    <source>
        <dbReference type="Proteomes" id="UP000198287"/>
    </source>
</evidence>
<protein>
    <submittedName>
        <fullName evidence="2">Uncharacterized protein</fullName>
    </submittedName>
</protein>
<keyword evidence="1" id="KW-0812">Transmembrane</keyword>
<comment type="caution">
    <text evidence="2">The sequence shown here is derived from an EMBL/GenBank/DDBJ whole genome shotgun (WGS) entry which is preliminary data.</text>
</comment>
<keyword evidence="1" id="KW-0472">Membrane</keyword>
<feature type="transmembrane region" description="Helical" evidence="1">
    <location>
        <begin position="110"/>
        <end position="133"/>
    </location>
</feature>
<feature type="transmembrane region" description="Helical" evidence="1">
    <location>
        <begin position="409"/>
        <end position="429"/>
    </location>
</feature>
<reference evidence="2 3" key="1">
    <citation type="submission" date="2015-12" db="EMBL/GenBank/DDBJ databases">
        <title>The genome of Folsomia candida.</title>
        <authorList>
            <person name="Faddeeva A."/>
            <person name="Derks M.F."/>
            <person name="Anvar Y."/>
            <person name="Smit S."/>
            <person name="Van Straalen N."/>
            <person name="Roelofs D."/>
        </authorList>
    </citation>
    <scope>NUCLEOTIDE SEQUENCE [LARGE SCALE GENOMIC DNA]</scope>
    <source>
        <strain evidence="2 3">VU population</strain>
        <tissue evidence="2">Whole body</tissue>
    </source>
</reference>
<keyword evidence="3" id="KW-1185">Reference proteome</keyword>
<dbReference type="EMBL" id="LNIX01000001">
    <property type="protein sequence ID" value="OXA62575.1"/>
    <property type="molecule type" value="Genomic_DNA"/>
</dbReference>
<accession>A0A226EY54</accession>
<sequence>MSLIRWNYKLDNSPMQVINSFLHFEADIRHKDPTNVPKSNLITKAMKHFLVMGEVTVASLPVLQFLMLTYRPCTPPFLMSMIPSCIVVSKQQRIIGVIIRSPETWMGWHILYFGSMWLLFELFVGIDCILSYLRFLESQIQSVRNEDDADDCIQFYRAIQVLEKYFNACPHIKRIIPLTVFITPTLQIITQYVCISLRDAVPLPGFLVFPLIAADTIINNVLILTLGSGVHSGSQKALQLLNRRKQRGLKPDRIIRRKVKSCSLLKIRFGSNFIDRGTPLKVQGFIFFVLYVGQAIIRWNYDLDNSGIQIINAFMDFESHLTWDFLSSKSKVANMMQKFLFLGEISLPVIPILQFILLIYKPCTPPFIMSMSANCNTTQSVHSCNSIVGILVNVLELWMALHTLYSGSIWVYFALCAGIGCFLYYLNVIHSQLVSIRTKHDLKECIRLYKALQVLEKSFNAFIMNRVLPTAITLVPGLQIVAQYVCIRLNTEIPMPGFLVFPLIGVNAIIYDILIFTVASSVHNLSQDILQSFCRKISGISMDPVERRRTKCCSVLKIKFGSNFIDRGTPLVIQDFCMNQTVNLVLIK</sequence>
<feature type="transmembrane region" description="Helical" evidence="1">
    <location>
        <begin position="497"/>
        <end position="519"/>
    </location>
</feature>
<organism evidence="2 3">
    <name type="scientific">Folsomia candida</name>
    <name type="common">Springtail</name>
    <dbReference type="NCBI Taxonomy" id="158441"/>
    <lineage>
        <taxon>Eukaryota</taxon>
        <taxon>Metazoa</taxon>
        <taxon>Ecdysozoa</taxon>
        <taxon>Arthropoda</taxon>
        <taxon>Hexapoda</taxon>
        <taxon>Collembola</taxon>
        <taxon>Entomobryomorpha</taxon>
        <taxon>Isotomoidea</taxon>
        <taxon>Isotomidae</taxon>
        <taxon>Proisotominae</taxon>
        <taxon>Folsomia</taxon>
    </lineage>
</organism>
<name>A0A226EY54_FOLCA</name>
<proteinExistence type="predicted"/>
<dbReference type="AlphaFoldDB" id="A0A226EY54"/>
<keyword evidence="1" id="KW-1133">Transmembrane helix</keyword>
<feature type="transmembrane region" description="Helical" evidence="1">
    <location>
        <begin position="339"/>
        <end position="360"/>
    </location>
</feature>